<evidence type="ECO:0000259" key="7">
    <source>
        <dbReference type="Pfam" id="PF03501"/>
    </source>
</evidence>
<keyword evidence="6" id="KW-0732">Signal</keyword>
<comment type="similarity">
    <text evidence="2">Belongs to the eukaryotic ribosomal protein eS10 family.</text>
</comment>
<dbReference type="WBParaSite" id="PEQ_0000413201-mRNA-1">
    <property type="protein sequence ID" value="PEQ_0000413201-mRNA-1"/>
    <property type="gene ID" value="PEQ_0000413201"/>
</dbReference>
<feature type="domain" description="Plectin/eS10 N-terminal" evidence="7">
    <location>
        <begin position="19"/>
        <end position="68"/>
    </location>
</feature>
<comment type="subcellular location">
    <subcellularLocation>
        <location evidence="1">Cytoplasm</location>
    </subcellularLocation>
</comment>
<evidence type="ECO:0000256" key="3">
    <source>
        <dbReference type="ARBA" id="ARBA00022490"/>
    </source>
</evidence>
<evidence type="ECO:0000256" key="2">
    <source>
        <dbReference type="ARBA" id="ARBA00007278"/>
    </source>
</evidence>
<dbReference type="Pfam" id="PF03501">
    <property type="entry name" value="S10_plectin"/>
    <property type="match status" value="1"/>
</dbReference>
<keyword evidence="5" id="KW-0687">Ribonucleoprotein</keyword>
<dbReference type="GO" id="GO:0003723">
    <property type="term" value="F:RNA binding"/>
    <property type="evidence" value="ECO:0007669"/>
    <property type="project" value="TreeGrafter"/>
</dbReference>
<keyword evidence="3" id="KW-0963">Cytoplasm</keyword>
<evidence type="ECO:0000313" key="8">
    <source>
        <dbReference type="Proteomes" id="UP000887564"/>
    </source>
</evidence>
<evidence type="ECO:0000256" key="6">
    <source>
        <dbReference type="SAM" id="SignalP"/>
    </source>
</evidence>
<keyword evidence="4" id="KW-0689">Ribosomal protein</keyword>
<dbReference type="GO" id="GO:0003735">
    <property type="term" value="F:structural constituent of ribosome"/>
    <property type="evidence" value="ECO:0007669"/>
    <property type="project" value="TreeGrafter"/>
</dbReference>
<dbReference type="PANTHER" id="PTHR12146:SF0">
    <property type="entry name" value="RIBOSOMAL PROTEIN S10"/>
    <property type="match status" value="1"/>
</dbReference>
<sequence>MGFASFLLAVLSVQLQFVRLQSLASREFVKERFAWRHHYWYLTNEGINYLREYLHLPAEIVPATVKSKPREPRPAFAGDRLTRGLYSALVHILAYLPFVMKSGL</sequence>
<evidence type="ECO:0000256" key="1">
    <source>
        <dbReference type="ARBA" id="ARBA00004496"/>
    </source>
</evidence>
<feature type="signal peptide" evidence="6">
    <location>
        <begin position="1"/>
        <end position="20"/>
    </location>
</feature>
<dbReference type="InterPro" id="IPR037447">
    <property type="entry name" value="Ribosomal_eS10"/>
</dbReference>
<protein>
    <submittedName>
        <fullName evidence="9">Plectin/S10 N-terminal domain-containing protein</fullName>
    </submittedName>
</protein>
<dbReference type="InterPro" id="IPR036388">
    <property type="entry name" value="WH-like_DNA-bd_sf"/>
</dbReference>
<keyword evidence="8" id="KW-1185">Reference proteome</keyword>
<dbReference type="GO" id="GO:0022627">
    <property type="term" value="C:cytosolic small ribosomal subunit"/>
    <property type="evidence" value="ECO:0007669"/>
    <property type="project" value="TreeGrafter"/>
</dbReference>
<dbReference type="Proteomes" id="UP000887564">
    <property type="component" value="Unplaced"/>
</dbReference>
<evidence type="ECO:0000313" key="9">
    <source>
        <dbReference type="WBParaSite" id="PEQ_0000413201-mRNA-1"/>
    </source>
</evidence>
<dbReference type="Gene3D" id="1.10.10.10">
    <property type="entry name" value="Winged helix-like DNA-binding domain superfamily/Winged helix DNA-binding domain"/>
    <property type="match status" value="1"/>
</dbReference>
<evidence type="ECO:0000256" key="5">
    <source>
        <dbReference type="ARBA" id="ARBA00023274"/>
    </source>
</evidence>
<accession>A0A914RH67</accession>
<feature type="chain" id="PRO_5037663470" evidence="6">
    <location>
        <begin position="21"/>
        <end position="104"/>
    </location>
</feature>
<dbReference type="AlphaFoldDB" id="A0A914RH67"/>
<dbReference type="InterPro" id="IPR005326">
    <property type="entry name" value="Plectin_eS10_N"/>
</dbReference>
<evidence type="ECO:0000256" key="4">
    <source>
        <dbReference type="ARBA" id="ARBA00022980"/>
    </source>
</evidence>
<dbReference type="PANTHER" id="PTHR12146">
    <property type="entry name" value="40S RIBOSOMAL PROTEIN S10"/>
    <property type="match status" value="1"/>
</dbReference>
<reference evidence="9" key="1">
    <citation type="submission" date="2022-11" db="UniProtKB">
        <authorList>
            <consortium name="WormBaseParasite"/>
        </authorList>
    </citation>
    <scope>IDENTIFICATION</scope>
</reference>
<organism evidence="8 9">
    <name type="scientific">Parascaris equorum</name>
    <name type="common">Equine roundworm</name>
    <dbReference type="NCBI Taxonomy" id="6256"/>
    <lineage>
        <taxon>Eukaryota</taxon>
        <taxon>Metazoa</taxon>
        <taxon>Ecdysozoa</taxon>
        <taxon>Nematoda</taxon>
        <taxon>Chromadorea</taxon>
        <taxon>Rhabditida</taxon>
        <taxon>Spirurina</taxon>
        <taxon>Ascaridomorpha</taxon>
        <taxon>Ascaridoidea</taxon>
        <taxon>Ascarididae</taxon>
        <taxon>Parascaris</taxon>
    </lineage>
</organism>
<name>A0A914RH67_PAREQ</name>
<proteinExistence type="inferred from homology"/>